<dbReference type="Gene3D" id="1.20.1250.20">
    <property type="entry name" value="MFS general substrate transporter like domains"/>
    <property type="match status" value="1"/>
</dbReference>
<feature type="transmembrane region" description="Helical" evidence="6">
    <location>
        <begin position="234"/>
        <end position="256"/>
    </location>
</feature>
<evidence type="ECO:0000256" key="5">
    <source>
        <dbReference type="SAM" id="MobiDB-lite"/>
    </source>
</evidence>
<keyword evidence="2 6" id="KW-0812">Transmembrane</keyword>
<comment type="caution">
    <text evidence="7">The sequence shown here is derived from an EMBL/GenBank/DDBJ whole genome shotgun (WGS) entry which is preliminary data.</text>
</comment>
<accession>A0A8S2RD29</accession>
<feature type="transmembrane region" description="Helical" evidence="6">
    <location>
        <begin position="196"/>
        <end position="222"/>
    </location>
</feature>
<dbReference type="SUPFAM" id="SSF103473">
    <property type="entry name" value="MFS general substrate transporter"/>
    <property type="match status" value="1"/>
</dbReference>
<evidence type="ECO:0000256" key="2">
    <source>
        <dbReference type="ARBA" id="ARBA00022692"/>
    </source>
</evidence>
<feature type="transmembrane region" description="Helical" evidence="6">
    <location>
        <begin position="170"/>
        <end position="190"/>
    </location>
</feature>
<feature type="transmembrane region" description="Helical" evidence="6">
    <location>
        <begin position="60"/>
        <end position="82"/>
    </location>
</feature>
<comment type="subcellular location">
    <subcellularLocation>
        <location evidence="1">Membrane</location>
        <topology evidence="1">Multi-pass membrane protein</topology>
    </subcellularLocation>
</comment>
<organism evidence="7 8">
    <name type="scientific">Rotaria magnacalcarata</name>
    <dbReference type="NCBI Taxonomy" id="392030"/>
    <lineage>
        <taxon>Eukaryota</taxon>
        <taxon>Metazoa</taxon>
        <taxon>Spiralia</taxon>
        <taxon>Gnathifera</taxon>
        <taxon>Rotifera</taxon>
        <taxon>Eurotatoria</taxon>
        <taxon>Bdelloidea</taxon>
        <taxon>Philodinida</taxon>
        <taxon>Philodinidae</taxon>
        <taxon>Rotaria</taxon>
    </lineage>
</organism>
<evidence type="ECO:0000256" key="1">
    <source>
        <dbReference type="ARBA" id="ARBA00004141"/>
    </source>
</evidence>
<dbReference type="EMBL" id="CAJOBH010009945">
    <property type="protein sequence ID" value="CAF4153029.1"/>
    <property type="molecule type" value="Genomic_DNA"/>
</dbReference>
<reference evidence="7" key="1">
    <citation type="submission" date="2021-02" db="EMBL/GenBank/DDBJ databases">
        <authorList>
            <person name="Nowell W R."/>
        </authorList>
    </citation>
    <scope>NUCLEOTIDE SEQUENCE</scope>
</reference>
<dbReference type="AlphaFoldDB" id="A0A8S2RD29"/>
<evidence type="ECO:0000313" key="7">
    <source>
        <dbReference type="EMBL" id="CAF4153029.1"/>
    </source>
</evidence>
<evidence type="ECO:0008006" key="9">
    <source>
        <dbReference type="Google" id="ProtNLM"/>
    </source>
</evidence>
<dbReference type="GO" id="GO:0022857">
    <property type="term" value="F:transmembrane transporter activity"/>
    <property type="evidence" value="ECO:0007669"/>
    <property type="project" value="TreeGrafter"/>
</dbReference>
<keyword evidence="4 6" id="KW-0472">Membrane</keyword>
<feature type="compositionally biased region" description="Basic residues" evidence="5">
    <location>
        <begin position="1"/>
        <end position="22"/>
    </location>
</feature>
<dbReference type="GO" id="GO:0016020">
    <property type="term" value="C:membrane"/>
    <property type="evidence" value="ECO:0007669"/>
    <property type="project" value="UniProtKB-SubCell"/>
</dbReference>
<gene>
    <name evidence="7" type="ORF">BYL167_LOCUS21637</name>
</gene>
<evidence type="ECO:0000256" key="3">
    <source>
        <dbReference type="ARBA" id="ARBA00022989"/>
    </source>
</evidence>
<evidence type="ECO:0000256" key="6">
    <source>
        <dbReference type="SAM" id="Phobius"/>
    </source>
</evidence>
<dbReference type="PANTHER" id="PTHR23507:SF1">
    <property type="entry name" value="FI18259P1-RELATED"/>
    <property type="match status" value="1"/>
</dbReference>
<dbReference type="PANTHER" id="PTHR23507">
    <property type="entry name" value="ZGC:174356"/>
    <property type="match status" value="1"/>
</dbReference>
<dbReference type="Proteomes" id="UP000681967">
    <property type="component" value="Unassembled WGS sequence"/>
</dbReference>
<sequence length="299" mass="33791">MLVRQHRRATPTRFKNGKSKHGKQFDQSVSNGEAGAHTVPLVDQRATRRVYDVSLSKPRWWLVLPCLLLITLASAPDTLLINDFIVRRYEHRYGLDSSEKAHQTECRQTSTSTVGYWYLQDYLPSGADYNRVQQDAAEFNIKNALATIIPSLFSVVILGSNCDAIGRRPLLFLPFIGKVIRYSLMLIIITRDLSDTWLLLSHAIEAMFGSVGIVTLSTLAYITDCTHESERTRPFFLTEVITLVARVVPVIALGLWLKRFLYIIPTSVSLALCVIGALYVLFIQPESLQHVICPTFYET</sequence>
<proteinExistence type="predicted"/>
<evidence type="ECO:0000313" key="8">
    <source>
        <dbReference type="Proteomes" id="UP000681967"/>
    </source>
</evidence>
<feature type="region of interest" description="Disordered" evidence="5">
    <location>
        <begin position="1"/>
        <end position="31"/>
    </location>
</feature>
<name>A0A8S2RD29_9BILA</name>
<evidence type="ECO:0000256" key="4">
    <source>
        <dbReference type="ARBA" id="ARBA00023136"/>
    </source>
</evidence>
<dbReference type="InterPro" id="IPR036259">
    <property type="entry name" value="MFS_trans_sf"/>
</dbReference>
<feature type="transmembrane region" description="Helical" evidence="6">
    <location>
        <begin position="262"/>
        <end position="282"/>
    </location>
</feature>
<protein>
    <recommendedName>
        <fullName evidence="9">Solute carrier family 46 member 3</fullName>
    </recommendedName>
</protein>
<keyword evidence="3 6" id="KW-1133">Transmembrane helix</keyword>